<comment type="caution">
    <text evidence="1">The sequence shown here is derived from an EMBL/GenBank/DDBJ whole genome shotgun (WGS) entry which is preliminary data.</text>
</comment>
<reference evidence="1 2" key="1">
    <citation type="submission" date="2019-06" db="EMBL/GenBank/DDBJ databases">
        <title>A novel bacterium of genus Marinomonas, isolated from coastal sand.</title>
        <authorList>
            <person name="Huang H."/>
            <person name="Mo K."/>
            <person name="Hu Y."/>
        </authorList>
    </citation>
    <scope>NUCLEOTIDE SEQUENCE [LARGE SCALE GENOMIC DNA]</scope>
    <source>
        <strain evidence="1 2">HB171799</strain>
    </source>
</reference>
<dbReference type="Proteomes" id="UP000315901">
    <property type="component" value="Unassembled WGS sequence"/>
</dbReference>
<accession>A0A501WDU1</accession>
<name>A0A501WDU1_9GAMM</name>
<sequence>MPELLLEIENDFLSDKQPRRVVVEDQLGYKFYVEGDAFEEAIKAIKKPLNAAFFFAPKIAGQLLGNVFNSTLKKLF</sequence>
<evidence type="ECO:0000313" key="2">
    <source>
        <dbReference type="Proteomes" id="UP000315901"/>
    </source>
</evidence>
<proteinExistence type="predicted"/>
<protein>
    <submittedName>
        <fullName evidence="1">Uncharacterized protein</fullName>
    </submittedName>
</protein>
<evidence type="ECO:0000313" key="1">
    <source>
        <dbReference type="EMBL" id="TPE46655.1"/>
    </source>
</evidence>
<dbReference type="EMBL" id="VFRR01000054">
    <property type="protein sequence ID" value="TPE46655.1"/>
    <property type="molecule type" value="Genomic_DNA"/>
</dbReference>
<keyword evidence="2" id="KW-1185">Reference proteome</keyword>
<dbReference type="AlphaFoldDB" id="A0A501WDU1"/>
<dbReference type="OrthoDB" id="10019900at2"/>
<gene>
    <name evidence="1" type="ORF">FJM67_15780</name>
</gene>
<dbReference type="RefSeq" id="WP_140591340.1">
    <property type="nucleotide sequence ID" value="NZ_VFRR01000054.1"/>
</dbReference>
<organism evidence="1 2">
    <name type="scientific">Maribrevibacterium harenarium</name>
    <dbReference type="NCBI Taxonomy" id="2589817"/>
    <lineage>
        <taxon>Bacteria</taxon>
        <taxon>Pseudomonadati</taxon>
        <taxon>Pseudomonadota</taxon>
        <taxon>Gammaproteobacteria</taxon>
        <taxon>Oceanospirillales</taxon>
        <taxon>Oceanospirillaceae</taxon>
        <taxon>Maribrevibacterium</taxon>
    </lineage>
</organism>